<protein>
    <recommendedName>
        <fullName evidence="3">Metallo-beta-lactamase domain-containing protein</fullName>
    </recommendedName>
</protein>
<gene>
    <name evidence="1" type="ORF">JFN91_10995</name>
</gene>
<sequence>MIDILVQCDQYILGVEVKMWNGTAREHEAAVVSLLRRGAEAMRHTGKEWRLLYVIPTSDFRELLTAFQEVSSQYPGHLYLASYNLSGEDPSIAPCNIIESFREKVKHYNCSVRHDAMPAVISSNRKFLPLPDSEHDLLEMLTLNAGEGAFHWIRCPHADGCAGWVYDCGTNSGAKKIKSSITAFLNTIEDKPLSLIIVSHYHKDHISHIKNLSKAKLLAKNIGKMAFWIPEIDSISMSHYLRMLVFSSLFQFRNSEIGDKDLNRLFSKPDHLAQDLAMWFDVPKNLILRAKSGDSEGCPMGGRGITVRALTPPSFGLGSQHPLTEQTSSISYMLSDQEFAIRIKSVIKRVLSVATREGSGLRKHIELYWGPTDHLLLDNLEESVFRALSAGPNTGEDISEESLLSSNACLHMWLAATLFAPIKKAGRLSLSKKKRHVPSPFQAYLRSLPEKIKDATHLFNLIVEFSDGQRSYLLTGDADTRLWPHVFPQCTEKQTAIQAAHHGSEENVFPPAFHEIMTNTYVVSADKFKTWRHPSTRLGVAVSRGTLGAGGSLFCTNVHANCELNSSPGNCRENQQEVRAISVTEGVEWIIDGVRLPAEKCPRI</sequence>
<keyword evidence="2" id="KW-1185">Reference proteome</keyword>
<dbReference type="PANTHER" id="PTHR30619">
    <property type="entry name" value="DNA INTERNALIZATION/COMPETENCE PROTEIN COMEC/REC2"/>
    <property type="match status" value="1"/>
</dbReference>
<dbReference type="Proteomes" id="UP000614714">
    <property type="component" value="Unassembled WGS sequence"/>
</dbReference>
<dbReference type="InterPro" id="IPR052159">
    <property type="entry name" value="Competence_DNA_uptake"/>
</dbReference>
<dbReference type="PANTHER" id="PTHR30619:SF1">
    <property type="entry name" value="RECOMBINATION PROTEIN 2"/>
    <property type="match status" value="1"/>
</dbReference>
<comment type="caution">
    <text evidence="1">The sequence shown here is derived from an EMBL/GenBank/DDBJ whole genome shotgun (WGS) entry which is preliminary data.</text>
</comment>
<dbReference type="RefSeq" id="WP_199389241.1">
    <property type="nucleotide sequence ID" value="NZ_JAEMHL010000004.1"/>
</dbReference>
<evidence type="ECO:0000313" key="2">
    <source>
        <dbReference type="Proteomes" id="UP000614714"/>
    </source>
</evidence>
<organism evidence="1 2">
    <name type="scientific">Geomonas anaerohicana</name>
    <dbReference type="NCBI Taxonomy" id="2798583"/>
    <lineage>
        <taxon>Bacteria</taxon>
        <taxon>Pseudomonadati</taxon>
        <taxon>Thermodesulfobacteriota</taxon>
        <taxon>Desulfuromonadia</taxon>
        <taxon>Geobacterales</taxon>
        <taxon>Geobacteraceae</taxon>
        <taxon>Geomonas</taxon>
    </lineage>
</organism>
<proteinExistence type="predicted"/>
<dbReference type="SUPFAM" id="SSF56281">
    <property type="entry name" value="Metallo-hydrolase/oxidoreductase"/>
    <property type="match status" value="1"/>
</dbReference>
<dbReference type="InterPro" id="IPR036866">
    <property type="entry name" value="RibonucZ/Hydroxyglut_hydro"/>
</dbReference>
<dbReference type="EMBL" id="JAEMHL010000004">
    <property type="protein sequence ID" value="MBJ6750744.1"/>
    <property type="molecule type" value="Genomic_DNA"/>
</dbReference>
<evidence type="ECO:0008006" key="3">
    <source>
        <dbReference type="Google" id="ProtNLM"/>
    </source>
</evidence>
<evidence type="ECO:0000313" key="1">
    <source>
        <dbReference type="EMBL" id="MBJ6750744.1"/>
    </source>
</evidence>
<reference evidence="1 2" key="1">
    <citation type="submission" date="2020-12" db="EMBL/GenBank/DDBJ databases">
        <title>Geomonas sp. Red421, isolated from paddy soil.</title>
        <authorList>
            <person name="Xu Z."/>
            <person name="Zhang Z."/>
            <person name="Masuda Y."/>
            <person name="Itoh H."/>
            <person name="Senoo K."/>
        </authorList>
    </citation>
    <scope>NUCLEOTIDE SEQUENCE [LARGE SCALE GENOMIC DNA]</scope>
    <source>
        <strain evidence="1 2">Red421</strain>
    </source>
</reference>
<accession>A0ABS0YEK5</accession>
<name>A0ABS0YEK5_9BACT</name>
<dbReference type="Gene3D" id="3.60.15.10">
    <property type="entry name" value="Ribonuclease Z/Hydroxyacylglutathione hydrolase-like"/>
    <property type="match status" value="1"/>
</dbReference>